<reference evidence="1" key="2">
    <citation type="submission" date="2025-09" db="UniProtKB">
        <authorList>
            <consortium name="Ensembl"/>
        </authorList>
    </citation>
    <scope>IDENTIFICATION</scope>
</reference>
<dbReference type="InterPro" id="IPR043046">
    <property type="entry name" value="IL17RA/B_FnIII-like_2_sf"/>
</dbReference>
<dbReference type="GO" id="GO:0005576">
    <property type="term" value="C:extracellular region"/>
    <property type="evidence" value="ECO:0007669"/>
    <property type="project" value="InterPro"/>
</dbReference>
<dbReference type="SUPFAM" id="SSF48647">
    <property type="entry name" value="Fungal elicitin"/>
    <property type="match status" value="1"/>
</dbReference>
<dbReference type="OMA" id="CESDECS"/>
<name>A0A8D2KYM3_VARKO</name>
<protein>
    <submittedName>
        <fullName evidence="1">Uncharacterized protein</fullName>
    </submittedName>
</protein>
<evidence type="ECO:0000313" key="1">
    <source>
        <dbReference type="Ensembl" id="ENSVKKP00000014218.1"/>
    </source>
</evidence>
<dbReference type="Ensembl" id="ENSVKKT00000014566.1">
    <property type="protein sequence ID" value="ENSVKKP00000014218.1"/>
    <property type="gene ID" value="ENSVKKG00000009794.1"/>
</dbReference>
<proteinExistence type="predicted"/>
<dbReference type="AlphaFoldDB" id="A0A8D2KYM3"/>
<sequence>NVLSILLRSLWDPNITVCYKKSEVEVSFTPSNFSTTYTILLCESDECSDHIVDTSKVCF</sequence>
<keyword evidence="2" id="KW-1185">Reference proteome</keyword>
<dbReference type="InterPro" id="IPR036470">
    <property type="entry name" value="Elicitin_sf"/>
</dbReference>
<reference evidence="1" key="1">
    <citation type="submission" date="2025-08" db="UniProtKB">
        <authorList>
            <consortium name="Ensembl"/>
        </authorList>
    </citation>
    <scope>IDENTIFICATION</scope>
</reference>
<evidence type="ECO:0000313" key="2">
    <source>
        <dbReference type="Proteomes" id="UP000694545"/>
    </source>
</evidence>
<dbReference type="Proteomes" id="UP000694545">
    <property type="component" value="Unplaced"/>
</dbReference>
<organism evidence="1 2">
    <name type="scientific">Varanus komodoensis</name>
    <name type="common">Komodo dragon</name>
    <dbReference type="NCBI Taxonomy" id="61221"/>
    <lineage>
        <taxon>Eukaryota</taxon>
        <taxon>Metazoa</taxon>
        <taxon>Chordata</taxon>
        <taxon>Craniata</taxon>
        <taxon>Vertebrata</taxon>
        <taxon>Euteleostomi</taxon>
        <taxon>Lepidosauria</taxon>
        <taxon>Squamata</taxon>
        <taxon>Bifurcata</taxon>
        <taxon>Unidentata</taxon>
        <taxon>Episquamata</taxon>
        <taxon>Toxicofera</taxon>
        <taxon>Anguimorpha</taxon>
        <taxon>Paleoanguimorpha</taxon>
        <taxon>Varanoidea</taxon>
        <taxon>Varanidae</taxon>
        <taxon>Varanus</taxon>
    </lineage>
</organism>
<accession>A0A8D2KYM3</accession>
<dbReference type="Gene3D" id="2.60.40.2150">
    <property type="entry name" value="Interleukin-17 receptor A/B, fibronectin-III-like domain 2"/>
    <property type="match status" value="1"/>
</dbReference>